<dbReference type="EC" id="3.5.4.-" evidence="2"/>
<dbReference type="InterPro" id="IPR006175">
    <property type="entry name" value="YjgF/YER057c/UK114"/>
</dbReference>
<dbReference type="Pfam" id="PF01042">
    <property type="entry name" value="Ribonuc_L-PSP"/>
    <property type="match status" value="1"/>
</dbReference>
<comment type="similarity">
    <text evidence="1">Belongs to the RutC family.</text>
</comment>
<dbReference type="GO" id="GO:0019239">
    <property type="term" value="F:deaminase activity"/>
    <property type="evidence" value="ECO:0007669"/>
    <property type="project" value="TreeGrafter"/>
</dbReference>
<dbReference type="PANTHER" id="PTHR11803:SF39">
    <property type="entry name" value="2-IMINOBUTANOATE_2-IMINOPROPANOATE DEAMINASE"/>
    <property type="match status" value="1"/>
</dbReference>
<organism evidence="2 3">
    <name type="scientific">Candidatus Kinetoplastidibacterium kentomonadis</name>
    <dbReference type="NCBI Taxonomy" id="1576550"/>
    <lineage>
        <taxon>Bacteria</taxon>
        <taxon>Pseudomonadati</taxon>
        <taxon>Pseudomonadota</taxon>
        <taxon>Betaproteobacteria</taxon>
        <taxon>Candidatus Kinetoplastidibacterium</taxon>
    </lineage>
</organism>
<accession>A0A3Q8ERK4</accession>
<dbReference type="EMBL" id="CP025628">
    <property type="protein sequence ID" value="AWD32454.1"/>
    <property type="molecule type" value="Genomic_DNA"/>
</dbReference>
<dbReference type="CDD" id="cd00448">
    <property type="entry name" value="YjgF_YER057c_UK114_family"/>
    <property type="match status" value="1"/>
</dbReference>
<name>A0A3Q8ERK4_9PROT</name>
<dbReference type="Gene3D" id="3.30.1330.40">
    <property type="entry name" value="RutC-like"/>
    <property type="match status" value="1"/>
</dbReference>
<reference evidence="2 3" key="1">
    <citation type="journal article" date="2018" name="Parasitology">
        <title>The reduced genome of Candidatus Kinetoplastibacterium sorsogonicusi, the endosymbiont of Kentomonas sorsogonicus (Trypanosomatidae): loss of the haem-synthesis pathway.</title>
        <authorList>
            <person name="Silva F.M."/>
            <person name="Kostygov A.Y."/>
            <person name="Spodareva V.V."/>
            <person name="Butenko A."/>
            <person name="Tossou R."/>
            <person name="Lukes J."/>
            <person name="Yurchenko V."/>
            <person name="Alves J.M.P."/>
        </authorList>
    </citation>
    <scope>NUCLEOTIDE SEQUENCE [LARGE SCALE GENOMIC DNA]</scope>
    <source>
        <strain evidence="2 3">MF-08</strain>
    </source>
</reference>
<gene>
    <name evidence="2" type="primary">tdcF</name>
    <name evidence="2" type="ORF">CKSOR_00333</name>
</gene>
<proteinExistence type="inferred from homology"/>
<evidence type="ECO:0000313" key="3">
    <source>
        <dbReference type="Proteomes" id="UP000266796"/>
    </source>
</evidence>
<evidence type="ECO:0000256" key="1">
    <source>
        <dbReference type="ARBA" id="ARBA00010552"/>
    </source>
</evidence>
<dbReference type="NCBIfam" id="TIGR00004">
    <property type="entry name" value="Rid family detoxifying hydrolase"/>
    <property type="match status" value="1"/>
</dbReference>
<dbReference type="GO" id="GO:0005829">
    <property type="term" value="C:cytosol"/>
    <property type="evidence" value="ECO:0007669"/>
    <property type="project" value="TreeGrafter"/>
</dbReference>
<protein>
    <submittedName>
        <fullName evidence="2">Reactive intermediate deaminase TdcF</fullName>
        <ecNumber evidence="2">3.5.4.-</ecNumber>
    </submittedName>
</protein>
<dbReference type="SUPFAM" id="SSF55298">
    <property type="entry name" value="YjgF-like"/>
    <property type="match status" value="1"/>
</dbReference>
<keyword evidence="3" id="KW-1185">Reference proteome</keyword>
<dbReference type="Proteomes" id="UP000266796">
    <property type="component" value="Chromosome"/>
</dbReference>
<dbReference type="InterPro" id="IPR035959">
    <property type="entry name" value="RutC-like_sf"/>
</dbReference>
<keyword evidence="2" id="KW-0378">Hydrolase</keyword>
<dbReference type="KEGG" id="kso:CKSOR_00333"/>
<sequence length="127" mass="13983">MKKVIHTNKAPKAVGPYSQAISLTNNKLVFLSGQIGLDPLTGKIVSDSFEDQVRQSFKNMYEVIKASGGTLDNIIKLNLFLTDLNNFSIVNNIMSELLSQPYPARSTVEVKGLPKNAKFEIEAIISL</sequence>
<dbReference type="InterPro" id="IPR006056">
    <property type="entry name" value="RidA"/>
</dbReference>
<dbReference type="PANTHER" id="PTHR11803">
    <property type="entry name" value="2-IMINOBUTANOATE/2-IMINOPROPANOATE DEAMINASE RIDA"/>
    <property type="match status" value="1"/>
</dbReference>
<dbReference type="AlphaFoldDB" id="A0A3Q8ERK4"/>
<dbReference type="FunFam" id="3.30.1330.40:FF:000001">
    <property type="entry name" value="L-PSP family endoribonuclease"/>
    <property type="match status" value="1"/>
</dbReference>
<evidence type="ECO:0000313" key="2">
    <source>
        <dbReference type="EMBL" id="AWD32454.1"/>
    </source>
</evidence>